<accession>A0ABW2XQH0</accession>
<dbReference type="Proteomes" id="UP001597063">
    <property type="component" value="Unassembled WGS sequence"/>
</dbReference>
<sequence>MVGDAHSDGGRSDLRLARVLHSDMDVVPAEAAYGDVWAFLALVLLPDVAYWRYPNPPGDRVLGTDFTRHVFGRMWWRAQLVHSARDSDPYAALNVLGEAAFDQIYARRKALGGSPHLVRGILRVCNALDLRGLEERQILRNLLMRLAKGIGLMRPLGDVSASSARPVDLRLMGIAQPSGCR</sequence>
<name>A0ABW2XQH0_9ACTN</name>
<dbReference type="EMBL" id="JBHTGP010000013">
    <property type="protein sequence ID" value="MFD0687985.1"/>
    <property type="molecule type" value="Genomic_DNA"/>
</dbReference>
<evidence type="ECO:0000313" key="1">
    <source>
        <dbReference type="EMBL" id="MFD0687985.1"/>
    </source>
</evidence>
<proteinExistence type="predicted"/>
<organism evidence="1 2">
    <name type="scientific">Actinomadura fibrosa</name>
    <dbReference type="NCBI Taxonomy" id="111802"/>
    <lineage>
        <taxon>Bacteria</taxon>
        <taxon>Bacillati</taxon>
        <taxon>Actinomycetota</taxon>
        <taxon>Actinomycetes</taxon>
        <taxon>Streptosporangiales</taxon>
        <taxon>Thermomonosporaceae</taxon>
        <taxon>Actinomadura</taxon>
    </lineage>
</organism>
<keyword evidence="2" id="KW-1185">Reference proteome</keyword>
<protein>
    <submittedName>
        <fullName evidence="1">DUF6339 family protein</fullName>
    </submittedName>
</protein>
<reference evidence="2" key="1">
    <citation type="journal article" date="2019" name="Int. J. Syst. Evol. Microbiol.">
        <title>The Global Catalogue of Microorganisms (GCM) 10K type strain sequencing project: providing services to taxonomists for standard genome sequencing and annotation.</title>
        <authorList>
            <consortium name="The Broad Institute Genomics Platform"/>
            <consortium name="The Broad Institute Genome Sequencing Center for Infectious Disease"/>
            <person name="Wu L."/>
            <person name="Ma J."/>
        </authorList>
    </citation>
    <scope>NUCLEOTIDE SEQUENCE [LARGE SCALE GENOMIC DNA]</scope>
    <source>
        <strain evidence="2">JCM 9371</strain>
    </source>
</reference>
<dbReference type="InterPro" id="IPR045920">
    <property type="entry name" value="DUF6339"/>
</dbReference>
<evidence type="ECO:0000313" key="2">
    <source>
        <dbReference type="Proteomes" id="UP001597063"/>
    </source>
</evidence>
<dbReference type="Pfam" id="PF19866">
    <property type="entry name" value="DUF6339"/>
    <property type="match status" value="1"/>
</dbReference>
<gene>
    <name evidence="1" type="ORF">ACFQZM_26065</name>
</gene>
<comment type="caution">
    <text evidence="1">The sequence shown here is derived from an EMBL/GenBank/DDBJ whole genome shotgun (WGS) entry which is preliminary data.</text>
</comment>
<dbReference type="RefSeq" id="WP_131756334.1">
    <property type="nucleotide sequence ID" value="NZ_CAACUY010000015.1"/>
</dbReference>